<dbReference type="AlphaFoldDB" id="A0AAD5E0B7"/>
<name>A0AAD5E0B7_9CHLO</name>
<accession>A0AAD5E0B7</accession>
<organism evidence="2 3">
    <name type="scientific">Chlorella ohadii</name>
    <dbReference type="NCBI Taxonomy" id="2649997"/>
    <lineage>
        <taxon>Eukaryota</taxon>
        <taxon>Viridiplantae</taxon>
        <taxon>Chlorophyta</taxon>
        <taxon>core chlorophytes</taxon>
        <taxon>Trebouxiophyceae</taxon>
        <taxon>Chlorellales</taxon>
        <taxon>Chlorellaceae</taxon>
        <taxon>Chlorella clade</taxon>
        <taxon>Chlorella</taxon>
    </lineage>
</organism>
<reference evidence="2" key="1">
    <citation type="submission" date="2020-11" db="EMBL/GenBank/DDBJ databases">
        <title>Chlorella ohadii genome sequencing and assembly.</title>
        <authorList>
            <person name="Murik O."/>
            <person name="Treves H."/>
            <person name="Kedem I."/>
            <person name="Shotland Y."/>
            <person name="Kaplan A."/>
        </authorList>
    </citation>
    <scope>NUCLEOTIDE SEQUENCE</scope>
    <source>
        <strain evidence="2">1</strain>
    </source>
</reference>
<comment type="caution">
    <text evidence="2">The sequence shown here is derived from an EMBL/GenBank/DDBJ whole genome shotgun (WGS) entry which is preliminary data.</text>
</comment>
<proteinExistence type="predicted"/>
<evidence type="ECO:0000256" key="1">
    <source>
        <dbReference type="SAM" id="MobiDB-lite"/>
    </source>
</evidence>
<keyword evidence="3" id="KW-1185">Reference proteome</keyword>
<evidence type="ECO:0000313" key="2">
    <source>
        <dbReference type="EMBL" id="KAI7845953.1"/>
    </source>
</evidence>
<feature type="compositionally biased region" description="Low complexity" evidence="1">
    <location>
        <begin position="136"/>
        <end position="152"/>
    </location>
</feature>
<feature type="region of interest" description="Disordered" evidence="1">
    <location>
        <begin position="136"/>
        <end position="156"/>
    </location>
</feature>
<feature type="compositionally biased region" description="Basic and acidic residues" evidence="1">
    <location>
        <begin position="203"/>
        <end position="220"/>
    </location>
</feature>
<evidence type="ECO:0000313" key="3">
    <source>
        <dbReference type="Proteomes" id="UP001205105"/>
    </source>
</evidence>
<gene>
    <name evidence="2" type="ORF">COHA_000499</name>
</gene>
<dbReference type="Proteomes" id="UP001205105">
    <property type="component" value="Unassembled WGS sequence"/>
</dbReference>
<protein>
    <submittedName>
        <fullName evidence="2">Uncharacterized protein</fullName>
    </submittedName>
</protein>
<feature type="region of interest" description="Disordered" evidence="1">
    <location>
        <begin position="188"/>
        <end position="245"/>
    </location>
</feature>
<sequence>MEPGFVVAPCSAALLSSGMLSDALGSADGSGAAIPERSWEALPAGTPPVAFFSGISGQEQVALMEAWADCTGLDAPAFASVTSGTLDKPLARLLSDIVRAQAQAPPPGMDDGVVAEVQQARAAGAAAAAAAGAPSTGQQAGQAAGDSGAAAQPEGGEQVLKSKLQDYVMLDGKEGQTAPMSLDQLKQQIQDKMRAKKAQAAAAEKEARRTASADETDRMRQALRGGKKQQGGKQKKGGGSKGFGA</sequence>
<dbReference type="EMBL" id="JADXDR010000011">
    <property type="protein sequence ID" value="KAI7845953.1"/>
    <property type="molecule type" value="Genomic_DNA"/>
</dbReference>